<feature type="signal peptide" evidence="1">
    <location>
        <begin position="1"/>
        <end position="24"/>
    </location>
</feature>
<evidence type="ECO:0000256" key="1">
    <source>
        <dbReference type="SAM" id="SignalP"/>
    </source>
</evidence>
<evidence type="ECO:0000313" key="3">
    <source>
        <dbReference type="Proteomes" id="UP001055439"/>
    </source>
</evidence>
<feature type="chain" id="PRO_5039645581" evidence="1">
    <location>
        <begin position="25"/>
        <end position="124"/>
    </location>
</feature>
<dbReference type="Proteomes" id="UP001055439">
    <property type="component" value="Chromosome 10"/>
</dbReference>
<dbReference type="EMBL" id="CP097503">
    <property type="protein sequence ID" value="URD82744.1"/>
    <property type="molecule type" value="Genomic_DNA"/>
</dbReference>
<proteinExistence type="predicted"/>
<sequence length="124" mass="14255">MRCALWNIWEAVVLPNFLMPEVLCIFYESKSAFGWVGQHEMLTSSIRFSFLRIKRSQVETEPPMLLSVNNMHVNLGLHAAHITCLHVTKSDRNQIWSILLKCKLLFGISNKQLIHNSDTWDASG</sequence>
<keyword evidence="1" id="KW-0732">Signal</keyword>
<organism evidence="2 3">
    <name type="scientific">Musa troglodytarum</name>
    <name type="common">fe'i banana</name>
    <dbReference type="NCBI Taxonomy" id="320322"/>
    <lineage>
        <taxon>Eukaryota</taxon>
        <taxon>Viridiplantae</taxon>
        <taxon>Streptophyta</taxon>
        <taxon>Embryophyta</taxon>
        <taxon>Tracheophyta</taxon>
        <taxon>Spermatophyta</taxon>
        <taxon>Magnoliopsida</taxon>
        <taxon>Liliopsida</taxon>
        <taxon>Zingiberales</taxon>
        <taxon>Musaceae</taxon>
        <taxon>Musa</taxon>
    </lineage>
</organism>
<gene>
    <name evidence="2" type="ORF">MUK42_33141</name>
</gene>
<reference evidence="2" key="1">
    <citation type="submission" date="2022-05" db="EMBL/GenBank/DDBJ databases">
        <title>The Musa troglodytarum L. genome provides insights into the mechanism of non-climacteric behaviour and enrichment of carotenoids.</title>
        <authorList>
            <person name="Wang J."/>
        </authorList>
    </citation>
    <scope>NUCLEOTIDE SEQUENCE</scope>
    <source>
        <tissue evidence="2">Leaf</tissue>
    </source>
</reference>
<dbReference type="AlphaFoldDB" id="A0A9E7ERN1"/>
<evidence type="ECO:0000313" key="2">
    <source>
        <dbReference type="EMBL" id="URD82744.1"/>
    </source>
</evidence>
<protein>
    <submittedName>
        <fullName evidence="2">Uncharacterized protein</fullName>
    </submittedName>
</protein>
<accession>A0A9E7ERN1</accession>
<name>A0A9E7ERN1_9LILI</name>
<keyword evidence="3" id="KW-1185">Reference proteome</keyword>